<protein>
    <recommendedName>
        <fullName evidence="3">DUF3187 family protein</fullName>
    </recommendedName>
</protein>
<reference evidence="1 2" key="1">
    <citation type="submission" date="2020-08" db="EMBL/GenBank/DDBJ databases">
        <title>Genomic Encyclopedia of Type Strains, Phase IV (KMG-IV): sequencing the most valuable type-strain genomes for metagenomic binning, comparative biology and taxonomic classification.</title>
        <authorList>
            <person name="Goeker M."/>
        </authorList>
    </citation>
    <scope>NUCLEOTIDE SEQUENCE [LARGE SCALE GENOMIC DNA]</scope>
    <source>
        <strain evidence="1 2">DSM 26723</strain>
    </source>
</reference>
<dbReference type="Pfam" id="PF11383">
    <property type="entry name" value="DUF3187"/>
    <property type="match status" value="1"/>
</dbReference>
<proteinExistence type="predicted"/>
<accession>A0A841HN97</accession>
<keyword evidence="2" id="KW-1185">Reference proteome</keyword>
<gene>
    <name evidence="1" type="ORF">HNQ60_002519</name>
</gene>
<evidence type="ECO:0000313" key="2">
    <source>
        <dbReference type="Proteomes" id="UP000588068"/>
    </source>
</evidence>
<evidence type="ECO:0000313" key="1">
    <source>
        <dbReference type="EMBL" id="MBB6093638.1"/>
    </source>
</evidence>
<comment type="caution">
    <text evidence="1">The sequence shown here is derived from an EMBL/GenBank/DDBJ whole genome shotgun (WGS) entry which is preliminary data.</text>
</comment>
<dbReference type="EMBL" id="JACHHZ010000003">
    <property type="protein sequence ID" value="MBB6093638.1"/>
    <property type="molecule type" value="Genomic_DNA"/>
</dbReference>
<dbReference type="InterPro" id="IPR021523">
    <property type="entry name" value="DUF3187"/>
</dbReference>
<evidence type="ECO:0008006" key="3">
    <source>
        <dbReference type="Google" id="ProtNLM"/>
    </source>
</evidence>
<organism evidence="1 2">
    <name type="scientific">Povalibacter uvarum</name>
    <dbReference type="NCBI Taxonomy" id="732238"/>
    <lineage>
        <taxon>Bacteria</taxon>
        <taxon>Pseudomonadati</taxon>
        <taxon>Pseudomonadota</taxon>
        <taxon>Gammaproteobacteria</taxon>
        <taxon>Steroidobacterales</taxon>
        <taxon>Steroidobacteraceae</taxon>
        <taxon>Povalibacter</taxon>
    </lineage>
</organism>
<dbReference type="AlphaFoldDB" id="A0A841HN97"/>
<sequence>MPMASGWETDGRWRIDGAFNWGNSAFVQEASDEALYVDAETRELRVTIGRAVSDRWAVQLQLPYRYTGAGNLDSFIDSWHDFFGLPEGERPNMPRDQFRLAYERDETLVFDYTDSREGLADVSLDVGYRWISTPDATVAAWLSLKLPTGDSDDLTGSGATDIALTLAGERRFGDVWSAYGQFSITALGEGDLLPAQQRDFVISGLAGLGVNVWRGLELKVQFDAHSAAFEDTTLDYLGDTVLLTVGGAWKYQSGWQLDFGVSEDIVVEGSPDVVFVLGMSRRAGR</sequence>
<dbReference type="Proteomes" id="UP000588068">
    <property type="component" value="Unassembled WGS sequence"/>
</dbReference>
<name>A0A841HN97_9GAMM</name>